<evidence type="ECO:0000256" key="6">
    <source>
        <dbReference type="ARBA" id="ARBA00022692"/>
    </source>
</evidence>
<proteinExistence type="inferred from homology"/>
<evidence type="ECO:0000256" key="4">
    <source>
        <dbReference type="ARBA" id="ARBA00022475"/>
    </source>
</evidence>
<evidence type="ECO:0000313" key="14">
    <source>
        <dbReference type="Proteomes" id="UP001366503"/>
    </source>
</evidence>
<dbReference type="PANTHER" id="PTHR33446">
    <property type="entry name" value="PROTEIN TONB-RELATED"/>
    <property type="match status" value="1"/>
</dbReference>
<feature type="compositionally biased region" description="Low complexity" evidence="10">
    <location>
        <begin position="123"/>
        <end position="141"/>
    </location>
</feature>
<evidence type="ECO:0000256" key="10">
    <source>
        <dbReference type="SAM" id="MobiDB-lite"/>
    </source>
</evidence>
<feature type="compositionally biased region" description="Low complexity" evidence="10">
    <location>
        <begin position="167"/>
        <end position="191"/>
    </location>
</feature>
<dbReference type="InterPro" id="IPR006260">
    <property type="entry name" value="TonB/TolA_C"/>
</dbReference>
<dbReference type="InterPro" id="IPR037682">
    <property type="entry name" value="TonB_C"/>
</dbReference>
<evidence type="ECO:0000259" key="12">
    <source>
        <dbReference type="PROSITE" id="PS52015"/>
    </source>
</evidence>
<sequence length="332" mass="34036">MSGRLPQVSSRAMQDINSLPDADSDPTIPQADPLARGRQSAQDRKWPVAIIASGLLHAAAAAAFFIAPAGMLDSTDAIQAQGSDRSGAEVAGSVLDNQPSGAVDVTLVPDPRPPEPETAKPVAPAQAAQSAADQPTSQAAQEAVRQPPAAPKILEADSPRPDDQTVAASSDTAAPANPAPSAEAPPAEAAQPPIPSAKPSPATGSPRPIAALGAITDGDEADFAKIASKGGKQAATGNAIESRYSGEIQKKLARANRRVSKSIQAKARNNARVVFVVAADGSVSDLQLAESSGSDDLDQFALKLVRQQAPFPPIPPETGRSSWVFRARVGPF</sequence>
<evidence type="ECO:0000256" key="9">
    <source>
        <dbReference type="ARBA" id="ARBA00023136"/>
    </source>
</evidence>
<feature type="compositionally biased region" description="Basic and acidic residues" evidence="10">
    <location>
        <begin position="154"/>
        <end position="163"/>
    </location>
</feature>
<evidence type="ECO:0000256" key="2">
    <source>
        <dbReference type="ARBA" id="ARBA00006555"/>
    </source>
</evidence>
<dbReference type="Gene3D" id="3.30.1150.10">
    <property type="match status" value="1"/>
</dbReference>
<keyword evidence="4" id="KW-1003">Cell membrane</keyword>
<comment type="similarity">
    <text evidence="2">Belongs to the TonB family.</text>
</comment>
<reference evidence="13 14" key="1">
    <citation type="submission" date="2022-12" db="EMBL/GenBank/DDBJ databases">
        <authorList>
            <person name="Muema E."/>
        </authorList>
    </citation>
    <scope>NUCLEOTIDE SEQUENCE [LARGE SCALE GENOMIC DNA]</scope>
    <source>
        <strain evidence="14">1330</strain>
    </source>
</reference>
<name>A0ABU8K792_9HYPH</name>
<feature type="domain" description="TonB C-terminal" evidence="12">
    <location>
        <begin position="243"/>
        <end position="332"/>
    </location>
</feature>
<evidence type="ECO:0000256" key="8">
    <source>
        <dbReference type="ARBA" id="ARBA00022989"/>
    </source>
</evidence>
<dbReference type="RefSeq" id="WP_337091578.1">
    <property type="nucleotide sequence ID" value="NZ_JAPYKO010000002.1"/>
</dbReference>
<keyword evidence="7" id="KW-0653">Protein transport</keyword>
<dbReference type="SUPFAM" id="SSF74653">
    <property type="entry name" value="TolA/TonB C-terminal domain"/>
    <property type="match status" value="1"/>
</dbReference>
<comment type="caution">
    <text evidence="13">The sequence shown here is derived from an EMBL/GenBank/DDBJ whole genome shotgun (WGS) entry which is preliminary data.</text>
</comment>
<dbReference type="PROSITE" id="PS52015">
    <property type="entry name" value="TONB_CTD"/>
    <property type="match status" value="1"/>
</dbReference>
<protein>
    <submittedName>
        <fullName evidence="13">Energy transducer TonB</fullName>
    </submittedName>
</protein>
<evidence type="ECO:0000256" key="1">
    <source>
        <dbReference type="ARBA" id="ARBA00004383"/>
    </source>
</evidence>
<keyword evidence="9 11" id="KW-0472">Membrane</keyword>
<keyword evidence="14" id="KW-1185">Reference proteome</keyword>
<feature type="compositionally biased region" description="Polar residues" evidence="10">
    <location>
        <begin position="7"/>
        <end position="17"/>
    </location>
</feature>
<evidence type="ECO:0000256" key="5">
    <source>
        <dbReference type="ARBA" id="ARBA00022519"/>
    </source>
</evidence>
<dbReference type="EMBL" id="JAPYKO010000002">
    <property type="protein sequence ID" value="MEI9401272.1"/>
    <property type="molecule type" value="Genomic_DNA"/>
</dbReference>
<gene>
    <name evidence="13" type="ORF">O7A05_03580</name>
</gene>
<accession>A0ABU8K792</accession>
<evidence type="ECO:0000313" key="13">
    <source>
        <dbReference type="EMBL" id="MEI9401272.1"/>
    </source>
</evidence>
<keyword evidence="8 11" id="KW-1133">Transmembrane helix</keyword>
<evidence type="ECO:0000256" key="7">
    <source>
        <dbReference type="ARBA" id="ARBA00022927"/>
    </source>
</evidence>
<keyword evidence="6 11" id="KW-0812">Transmembrane</keyword>
<dbReference type="PANTHER" id="PTHR33446:SF2">
    <property type="entry name" value="PROTEIN TONB"/>
    <property type="match status" value="1"/>
</dbReference>
<keyword evidence="3" id="KW-0813">Transport</keyword>
<dbReference type="NCBIfam" id="TIGR01352">
    <property type="entry name" value="tonB_Cterm"/>
    <property type="match status" value="1"/>
</dbReference>
<organism evidence="13 14">
    <name type="scientific">Mesorhizobium argentiipisi</name>
    <dbReference type="NCBI Taxonomy" id="3015175"/>
    <lineage>
        <taxon>Bacteria</taxon>
        <taxon>Pseudomonadati</taxon>
        <taxon>Pseudomonadota</taxon>
        <taxon>Alphaproteobacteria</taxon>
        <taxon>Hyphomicrobiales</taxon>
        <taxon>Phyllobacteriaceae</taxon>
        <taxon>Mesorhizobium</taxon>
    </lineage>
</organism>
<feature type="transmembrane region" description="Helical" evidence="11">
    <location>
        <begin position="46"/>
        <end position="67"/>
    </location>
</feature>
<feature type="region of interest" description="Disordered" evidence="10">
    <location>
        <begin position="1"/>
        <end position="43"/>
    </location>
</feature>
<evidence type="ECO:0000256" key="3">
    <source>
        <dbReference type="ARBA" id="ARBA00022448"/>
    </source>
</evidence>
<dbReference type="Proteomes" id="UP001366503">
    <property type="component" value="Unassembled WGS sequence"/>
</dbReference>
<keyword evidence="5" id="KW-0997">Cell inner membrane</keyword>
<comment type="subcellular location">
    <subcellularLocation>
        <location evidence="1">Cell inner membrane</location>
        <topology evidence="1">Single-pass membrane protein</topology>
        <orientation evidence="1">Periplasmic side</orientation>
    </subcellularLocation>
</comment>
<dbReference type="Pfam" id="PF13103">
    <property type="entry name" value="TonB_2"/>
    <property type="match status" value="1"/>
</dbReference>
<dbReference type="InterPro" id="IPR051045">
    <property type="entry name" value="TonB-dependent_transducer"/>
</dbReference>
<feature type="region of interest" description="Disordered" evidence="10">
    <location>
        <begin position="83"/>
        <end position="210"/>
    </location>
</feature>
<evidence type="ECO:0000256" key="11">
    <source>
        <dbReference type="SAM" id="Phobius"/>
    </source>
</evidence>